<proteinExistence type="predicted"/>
<name>A0AAN6ZBL3_9PEZI</name>
<dbReference type="Proteomes" id="UP001304895">
    <property type="component" value="Unassembled WGS sequence"/>
</dbReference>
<reference evidence="2" key="2">
    <citation type="submission" date="2023-05" db="EMBL/GenBank/DDBJ databases">
        <authorList>
            <consortium name="Lawrence Berkeley National Laboratory"/>
            <person name="Steindorff A."/>
            <person name="Hensen N."/>
            <person name="Bonometti L."/>
            <person name="Westerberg I."/>
            <person name="Brannstrom I.O."/>
            <person name="Guillou S."/>
            <person name="Cros-Aarteil S."/>
            <person name="Calhoun S."/>
            <person name="Haridas S."/>
            <person name="Kuo A."/>
            <person name="Mondo S."/>
            <person name="Pangilinan J."/>
            <person name="Riley R."/>
            <person name="Labutti K."/>
            <person name="Andreopoulos B."/>
            <person name="Lipzen A."/>
            <person name="Chen C."/>
            <person name="Yanf M."/>
            <person name="Daum C."/>
            <person name="Ng V."/>
            <person name="Clum A."/>
            <person name="Ohm R."/>
            <person name="Martin F."/>
            <person name="Silar P."/>
            <person name="Natvig D."/>
            <person name="Lalanne C."/>
            <person name="Gautier V."/>
            <person name="Ament-Velasquez S.L."/>
            <person name="Kruys A."/>
            <person name="Hutchinson M.I."/>
            <person name="Powell A.J."/>
            <person name="Barry K."/>
            <person name="Miller A.N."/>
            <person name="Grigoriev I.V."/>
            <person name="Debuchy R."/>
            <person name="Gladieux P."/>
            <person name="Thoren M.H."/>
            <person name="Johannesson H."/>
        </authorList>
    </citation>
    <scope>NUCLEOTIDE SEQUENCE</scope>
    <source>
        <strain evidence="2">CBS 123565</strain>
    </source>
</reference>
<keyword evidence="1" id="KW-0472">Membrane</keyword>
<reference evidence="2" key="1">
    <citation type="journal article" date="2023" name="Mol. Phylogenet. Evol.">
        <title>Genome-scale phylogeny and comparative genomics of the fungal order Sordariales.</title>
        <authorList>
            <person name="Hensen N."/>
            <person name="Bonometti L."/>
            <person name="Westerberg I."/>
            <person name="Brannstrom I.O."/>
            <person name="Guillou S."/>
            <person name="Cros-Aarteil S."/>
            <person name="Calhoun S."/>
            <person name="Haridas S."/>
            <person name="Kuo A."/>
            <person name="Mondo S."/>
            <person name="Pangilinan J."/>
            <person name="Riley R."/>
            <person name="LaButti K."/>
            <person name="Andreopoulos B."/>
            <person name="Lipzen A."/>
            <person name="Chen C."/>
            <person name="Yan M."/>
            <person name="Daum C."/>
            <person name="Ng V."/>
            <person name="Clum A."/>
            <person name="Steindorff A."/>
            <person name="Ohm R.A."/>
            <person name="Martin F."/>
            <person name="Silar P."/>
            <person name="Natvig D.O."/>
            <person name="Lalanne C."/>
            <person name="Gautier V."/>
            <person name="Ament-Velasquez S.L."/>
            <person name="Kruys A."/>
            <person name="Hutchinson M.I."/>
            <person name="Powell A.J."/>
            <person name="Barry K."/>
            <person name="Miller A.N."/>
            <person name="Grigoriev I.V."/>
            <person name="Debuchy R."/>
            <person name="Gladieux P."/>
            <person name="Hiltunen Thoren M."/>
            <person name="Johannesson H."/>
        </authorList>
    </citation>
    <scope>NUCLEOTIDE SEQUENCE</scope>
    <source>
        <strain evidence="2">CBS 123565</strain>
    </source>
</reference>
<sequence length="69" mass="7864">MLFRDAVSKRGVRSRKRLVGNILMNYLDNLNEATRFCLPMILAVLLAAILFVLRAQKCARRRTNISTAV</sequence>
<keyword evidence="3" id="KW-1185">Reference proteome</keyword>
<dbReference type="AlphaFoldDB" id="A0AAN6ZBL3"/>
<keyword evidence="1" id="KW-0812">Transmembrane</keyword>
<dbReference type="EMBL" id="MU853424">
    <property type="protein sequence ID" value="KAK4131454.1"/>
    <property type="molecule type" value="Genomic_DNA"/>
</dbReference>
<feature type="transmembrane region" description="Helical" evidence="1">
    <location>
        <begin position="33"/>
        <end position="53"/>
    </location>
</feature>
<comment type="caution">
    <text evidence="2">The sequence shown here is derived from an EMBL/GenBank/DDBJ whole genome shotgun (WGS) entry which is preliminary data.</text>
</comment>
<protein>
    <submittedName>
        <fullName evidence="2">Uncharacterized protein</fullName>
    </submittedName>
</protein>
<evidence type="ECO:0000313" key="3">
    <source>
        <dbReference type="Proteomes" id="UP001304895"/>
    </source>
</evidence>
<evidence type="ECO:0000313" key="2">
    <source>
        <dbReference type="EMBL" id="KAK4131454.1"/>
    </source>
</evidence>
<organism evidence="2 3">
    <name type="scientific">Trichocladium antarcticum</name>
    <dbReference type="NCBI Taxonomy" id="1450529"/>
    <lineage>
        <taxon>Eukaryota</taxon>
        <taxon>Fungi</taxon>
        <taxon>Dikarya</taxon>
        <taxon>Ascomycota</taxon>
        <taxon>Pezizomycotina</taxon>
        <taxon>Sordariomycetes</taxon>
        <taxon>Sordariomycetidae</taxon>
        <taxon>Sordariales</taxon>
        <taxon>Chaetomiaceae</taxon>
        <taxon>Trichocladium</taxon>
    </lineage>
</organism>
<accession>A0AAN6ZBL3</accession>
<gene>
    <name evidence="2" type="ORF">BT67DRAFT_156046</name>
</gene>
<keyword evidence="1" id="KW-1133">Transmembrane helix</keyword>
<evidence type="ECO:0000256" key="1">
    <source>
        <dbReference type="SAM" id="Phobius"/>
    </source>
</evidence>